<gene>
    <name evidence="2" type="ORF">SE18_03800</name>
</gene>
<evidence type="ECO:0000313" key="2">
    <source>
        <dbReference type="EMBL" id="KPL90912.1"/>
    </source>
</evidence>
<keyword evidence="1" id="KW-0812">Transmembrane</keyword>
<dbReference type="STRING" id="70996.SE18_03800"/>
<sequence>MDWSIFAAQADMREGYYSGAAGILASALAWSVAAGVALAGSPERAIVVLLLGGMLIFPVSIVICKILGARGTHTKGNPLGQLAGASTFWLIFCMPLAYGLGREHSAWFFSAMLIVIGGRYLVFATLYGMRLYWILGLALAAAAIGLVFLSAAATIAVSAGALIELGFAITCFVYHRQSLRSLAGEKLSS</sequence>
<keyword evidence="1" id="KW-1133">Transmembrane helix</keyword>
<organism evidence="2 3">
    <name type="scientific">Herpetosiphon geysericola</name>
    <dbReference type="NCBI Taxonomy" id="70996"/>
    <lineage>
        <taxon>Bacteria</taxon>
        <taxon>Bacillati</taxon>
        <taxon>Chloroflexota</taxon>
        <taxon>Chloroflexia</taxon>
        <taxon>Herpetosiphonales</taxon>
        <taxon>Herpetosiphonaceae</taxon>
        <taxon>Herpetosiphon</taxon>
    </lineage>
</organism>
<feature type="transmembrane region" description="Helical" evidence="1">
    <location>
        <begin position="155"/>
        <end position="174"/>
    </location>
</feature>
<protein>
    <submittedName>
        <fullName evidence="2">Membrane protein</fullName>
    </submittedName>
</protein>
<dbReference type="Pfam" id="PF22765">
    <property type="entry name" value="DUF7010"/>
    <property type="match status" value="1"/>
</dbReference>
<evidence type="ECO:0000256" key="1">
    <source>
        <dbReference type="SAM" id="Phobius"/>
    </source>
</evidence>
<dbReference type="RefSeq" id="WP_054533089.1">
    <property type="nucleotide sequence ID" value="NZ_LGKP01000008.1"/>
</dbReference>
<feature type="transmembrane region" description="Helical" evidence="1">
    <location>
        <begin position="16"/>
        <end position="39"/>
    </location>
</feature>
<feature type="transmembrane region" description="Helical" evidence="1">
    <location>
        <begin position="131"/>
        <end position="149"/>
    </location>
</feature>
<dbReference type="OrthoDB" id="5114860at2"/>
<feature type="transmembrane region" description="Helical" evidence="1">
    <location>
        <begin position="45"/>
        <end position="67"/>
    </location>
</feature>
<accession>A0A0P6Y4C7</accession>
<comment type="caution">
    <text evidence="2">The sequence shown here is derived from an EMBL/GenBank/DDBJ whole genome shotgun (WGS) entry which is preliminary data.</text>
</comment>
<dbReference type="PATRIC" id="fig|70996.4.peg.5243"/>
<reference evidence="2 3" key="1">
    <citation type="submission" date="2015-07" db="EMBL/GenBank/DDBJ databases">
        <title>Whole genome sequence of Herpetosiphon geysericola DSM 7119.</title>
        <authorList>
            <person name="Hemp J."/>
            <person name="Ward L.M."/>
            <person name="Pace L.A."/>
            <person name="Fischer W.W."/>
        </authorList>
    </citation>
    <scope>NUCLEOTIDE SEQUENCE [LARGE SCALE GENOMIC DNA]</scope>
    <source>
        <strain evidence="2 3">DSM 7119</strain>
    </source>
</reference>
<dbReference type="Proteomes" id="UP000050277">
    <property type="component" value="Unassembled WGS sequence"/>
</dbReference>
<dbReference type="EMBL" id="LGKP01000008">
    <property type="protein sequence ID" value="KPL90912.1"/>
    <property type="molecule type" value="Genomic_DNA"/>
</dbReference>
<proteinExistence type="predicted"/>
<feature type="transmembrane region" description="Helical" evidence="1">
    <location>
        <begin position="106"/>
        <end position="124"/>
    </location>
</feature>
<dbReference type="AlphaFoldDB" id="A0A0P6Y4C7"/>
<feature type="transmembrane region" description="Helical" evidence="1">
    <location>
        <begin position="79"/>
        <end position="100"/>
    </location>
</feature>
<dbReference type="InterPro" id="IPR053824">
    <property type="entry name" value="DUF7010"/>
</dbReference>
<keyword evidence="1" id="KW-0472">Membrane</keyword>
<name>A0A0P6Y4C7_9CHLR</name>
<evidence type="ECO:0000313" key="3">
    <source>
        <dbReference type="Proteomes" id="UP000050277"/>
    </source>
</evidence>
<keyword evidence="3" id="KW-1185">Reference proteome</keyword>